<comment type="caution">
    <text evidence="3">The sequence shown here is derived from an EMBL/GenBank/DDBJ whole genome shotgun (WGS) entry which is preliminary data.</text>
</comment>
<dbReference type="InterPro" id="IPR001296">
    <property type="entry name" value="Glyco_trans_1"/>
</dbReference>
<dbReference type="Proteomes" id="UP000037175">
    <property type="component" value="Unassembled WGS sequence"/>
</dbReference>
<evidence type="ECO:0000259" key="1">
    <source>
        <dbReference type="Pfam" id="PF00534"/>
    </source>
</evidence>
<keyword evidence="4" id="KW-1185">Reference proteome</keyword>
<name>A0A0L6W3F5_9FIRM</name>
<dbReference type="RefSeq" id="WP_052217287.1">
    <property type="nucleotide sequence ID" value="NZ_LGTE01000006.1"/>
</dbReference>
<dbReference type="PANTHER" id="PTHR12526:SF572">
    <property type="entry name" value="BLL5144 PROTEIN"/>
    <property type="match status" value="1"/>
</dbReference>
<dbReference type="GO" id="GO:0016757">
    <property type="term" value="F:glycosyltransferase activity"/>
    <property type="evidence" value="ECO:0007669"/>
    <property type="project" value="InterPro"/>
</dbReference>
<dbReference type="AlphaFoldDB" id="A0A0L6W3F5"/>
<dbReference type="SUPFAM" id="SSF53756">
    <property type="entry name" value="UDP-Glycosyltransferase/glycogen phosphorylase"/>
    <property type="match status" value="1"/>
</dbReference>
<dbReference type="Gene3D" id="3.40.50.2000">
    <property type="entry name" value="Glycogen Phosphorylase B"/>
    <property type="match status" value="2"/>
</dbReference>
<dbReference type="InterPro" id="IPR028098">
    <property type="entry name" value="Glyco_trans_4-like_N"/>
</dbReference>
<evidence type="ECO:0000313" key="3">
    <source>
        <dbReference type="EMBL" id="KNZ70070.1"/>
    </source>
</evidence>
<gene>
    <name evidence="3" type="ORF">Tfer_1210</name>
</gene>
<feature type="domain" description="Glycosyltransferase subfamily 4-like N-terminal" evidence="2">
    <location>
        <begin position="16"/>
        <end position="177"/>
    </location>
</feature>
<accession>A0A0L6W3F5</accession>
<evidence type="ECO:0000259" key="2">
    <source>
        <dbReference type="Pfam" id="PF13439"/>
    </source>
</evidence>
<protein>
    <submittedName>
        <fullName evidence="3">Group 1 glycosyl transferase</fullName>
    </submittedName>
</protein>
<dbReference type="PANTHER" id="PTHR12526">
    <property type="entry name" value="GLYCOSYLTRANSFERASE"/>
    <property type="match status" value="1"/>
</dbReference>
<dbReference type="Pfam" id="PF00534">
    <property type="entry name" value="Glycos_transf_1"/>
    <property type="match status" value="1"/>
</dbReference>
<keyword evidence="3" id="KW-0808">Transferase</keyword>
<proteinExistence type="predicted"/>
<feature type="domain" description="Glycosyl transferase family 1" evidence="1">
    <location>
        <begin position="186"/>
        <end position="352"/>
    </location>
</feature>
<sequence precursor="true">MKKKIKVLHVIGGGEFGGAEQYLITLLRNMDRQDFHIVVACLFGAPLAGRLAGEGFPHQVFPMTGKLDLKVIFRLSDYIKKNGFDIVHTHGVRANLVGRLAARKAGIKNIVTTIHSNLEYDYPRKLDLYVNKISEKLTLPLTKHFITVSEDLAGYVCEKYGISKRRVSVIYNGLELNKYFFSEAKRAQIRKQFKVADNETLLAVISRLHPVKGHSILFYAFEQLVRDFPFLKLLIVGTGPEKKRLEEQARELGIAGNVIFAGFRKDIPEVLTSVDIVVQPSLSEGFGLSIIEAMAMEKPVVASAVGGVPEIIKNRVNGLLVPPGDPIALSEAITSVLELPGLARELARTGRETVEKKFTAEAMARKTAEVYEKLVRRRTRKMQRGKKA</sequence>
<reference evidence="4" key="1">
    <citation type="submission" date="2015-07" db="EMBL/GenBank/DDBJ databases">
        <title>Complete Genome of Thermincola ferriacetica strain Z-0001T.</title>
        <authorList>
            <person name="Lusk B."/>
            <person name="Badalamenti J.P."/>
            <person name="Parameswaran P."/>
            <person name="Bond D.R."/>
            <person name="Torres C.I."/>
        </authorList>
    </citation>
    <scope>NUCLEOTIDE SEQUENCE [LARGE SCALE GENOMIC DNA]</scope>
    <source>
        <strain evidence="4">Z-0001</strain>
    </source>
</reference>
<evidence type="ECO:0000313" key="4">
    <source>
        <dbReference type="Proteomes" id="UP000037175"/>
    </source>
</evidence>
<dbReference type="Pfam" id="PF13439">
    <property type="entry name" value="Glyco_transf_4"/>
    <property type="match status" value="1"/>
</dbReference>
<organism evidence="3 4">
    <name type="scientific">Thermincola ferriacetica</name>
    <dbReference type="NCBI Taxonomy" id="281456"/>
    <lineage>
        <taxon>Bacteria</taxon>
        <taxon>Bacillati</taxon>
        <taxon>Bacillota</taxon>
        <taxon>Clostridia</taxon>
        <taxon>Eubacteriales</taxon>
        <taxon>Thermincolaceae</taxon>
        <taxon>Thermincola</taxon>
    </lineage>
</organism>
<dbReference type="EMBL" id="LGTE01000006">
    <property type="protein sequence ID" value="KNZ70070.1"/>
    <property type="molecule type" value="Genomic_DNA"/>
</dbReference>
<dbReference type="PATRIC" id="fig|281456.6.peg.1283"/>